<evidence type="ECO:0000256" key="2">
    <source>
        <dbReference type="ARBA" id="ARBA00022448"/>
    </source>
</evidence>
<feature type="transmembrane region" description="Helical" evidence="7">
    <location>
        <begin position="99"/>
        <end position="125"/>
    </location>
</feature>
<evidence type="ECO:0000313" key="10">
    <source>
        <dbReference type="Proteomes" id="UP001589733"/>
    </source>
</evidence>
<gene>
    <name evidence="9" type="primary">opp4C</name>
    <name evidence="9" type="ORF">ACFFLM_02530</name>
</gene>
<evidence type="ECO:0000256" key="7">
    <source>
        <dbReference type="RuleBase" id="RU363032"/>
    </source>
</evidence>
<accession>A0ABV6AV35</accession>
<keyword evidence="6 7" id="KW-0472">Membrane</keyword>
<feature type="transmembrane region" description="Helical" evidence="7">
    <location>
        <begin position="214"/>
        <end position="243"/>
    </location>
</feature>
<evidence type="ECO:0000256" key="5">
    <source>
        <dbReference type="ARBA" id="ARBA00022989"/>
    </source>
</evidence>
<dbReference type="InterPro" id="IPR035906">
    <property type="entry name" value="MetI-like_sf"/>
</dbReference>
<dbReference type="Pfam" id="PF00528">
    <property type="entry name" value="BPD_transp_1"/>
    <property type="match status" value="1"/>
</dbReference>
<feature type="transmembrane region" description="Helical" evidence="7">
    <location>
        <begin position="132"/>
        <end position="154"/>
    </location>
</feature>
<comment type="similarity">
    <text evidence="7">Belongs to the binding-protein-dependent transport system permease family.</text>
</comment>
<keyword evidence="3" id="KW-1003">Cell membrane</keyword>
<comment type="caution">
    <text evidence="9">The sequence shown here is derived from an EMBL/GenBank/DDBJ whole genome shotgun (WGS) entry which is preliminary data.</text>
</comment>
<dbReference type="CDD" id="cd06261">
    <property type="entry name" value="TM_PBP2"/>
    <property type="match status" value="1"/>
</dbReference>
<dbReference type="PANTHER" id="PTHR43386:SF23">
    <property type="entry name" value="ABC TRANSPORTER"/>
    <property type="match status" value="1"/>
</dbReference>
<keyword evidence="4 7" id="KW-0812">Transmembrane</keyword>
<dbReference type="Gene3D" id="1.10.3720.10">
    <property type="entry name" value="MetI-like"/>
    <property type="match status" value="1"/>
</dbReference>
<dbReference type="InterPro" id="IPR050366">
    <property type="entry name" value="BP-dependent_transpt_permease"/>
</dbReference>
<dbReference type="RefSeq" id="WP_380005226.1">
    <property type="nucleotide sequence ID" value="NZ_JBHLYR010000010.1"/>
</dbReference>
<dbReference type="Pfam" id="PF12911">
    <property type="entry name" value="OppC_N"/>
    <property type="match status" value="1"/>
</dbReference>
<dbReference type="InterPro" id="IPR000515">
    <property type="entry name" value="MetI-like"/>
</dbReference>
<dbReference type="PANTHER" id="PTHR43386">
    <property type="entry name" value="OLIGOPEPTIDE TRANSPORT SYSTEM PERMEASE PROTEIN APPC"/>
    <property type="match status" value="1"/>
</dbReference>
<sequence>MTELSSSPAPVPVRAVRTESPWRRFLRTFVKHKLALIGLGVLVLMGLAALLAPQLTPYTFDGQDLDIIGTPQPPSRIHPMGTDELGRDALTRVLYGARISLSVGISSALIATLLGTLIGALAGYYRGWIDTVLMRFTDVVLSIPLLPLVILVSGMIRPSVTLLICIIGALGWMGTARLVRGQFLSLREREYVEASRALGGSHGRIMFRHILPNAIGPVVVSTTLAVGSAIMLESALSFLGLGVQPPTPTWGNLLNSASQWLQGAPWLAVFPGLMILFTVLAVNFLGDGLRDALDPRN</sequence>
<proteinExistence type="inferred from homology"/>
<dbReference type="InterPro" id="IPR025966">
    <property type="entry name" value="OppC_N"/>
</dbReference>
<evidence type="ECO:0000256" key="3">
    <source>
        <dbReference type="ARBA" id="ARBA00022475"/>
    </source>
</evidence>
<feature type="domain" description="ABC transmembrane type-1" evidence="8">
    <location>
        <begin position="97"/>
        <end position="286"/>
    </location>
</feature>
<dbReference type="SUPFAM" id="SSF161098">
    <property type="entry name" value="MetI-like"/>
    <property type="match status" value="1"/>
</dbReference>
<dbReference type="EMBL" id="JBHLYR010000010">
    <property type="protein sequence ID" value="MFB9990862.1"/>
    <property type="molecule type" value="Genomic_DNA"/>
</dbReference>
<keyword evidence="2 7" id="KW-0813">Transport</keyword>
<evidence type="ECO:0000256" key="1">
    <source>
        <dbReference type="ARBA" id="ARBA00004651"/>
    </source>
</evidence>
<feature type="transmembrane region" description="Helical" evidence="7">
    <location>
        <begin position="160"/>
        <end position="179"/>
    </location>
</feature>
<feature type="transmembrane region" description="Helical" evidence="7">
    <location>
        <begin position="34"/>
        <end position="52"/>
    </location>
</feature>
<reference evidence="9 10" key="1">
    <citation type="submission" date="2024-09" db="EMBL/GenBank/DDBJ databases">
        <authorList>
            <person name="Sun Q."/>
            <person name="Mori K."/>
        </authorList>
    </citation>
    <scope>NUCLEOTIDE SEQUENCE [LARGE SCALE GENOMIC DNA]</scope>
    <source>
        <strain evidence="9 10">JCM 13503</strain>
    </source>
</reference>
<evidence type="ECO:0000256" key="6">
    <source>
        <dbReference type="ARBA" id="ARBA00023136"/>
    </source>
</evidence>
<dbReference type="NCBIfam" id="NF045476">
    <property type="entry name" value="Opp4C"/>
    <property type="match status" value="1"/>
</dbReference>
<evidence type="ECO:0000256" key="4">
    <source>
        <dbReference type="ARBA" id="ARBA00022692"/>
    </source>
</evidence>
<evidence type="ECO:0000313" key="9">
    <source>
        <dbReference type="EMBL" id="MFB9990862.1"/>
    </source>
</evidence>
<keyword evidence="10" id="KW-1185">Reference proteome</keyword>
<comment type="subcellular location">
    <subcellularLocation>
        <location evidence="1 7">Cell membrane</location>
        <topology evidence="1 7">Multi-pass membrane protein</topology>
    </subcellularLocation>
</comment>
<protein>
    <submittedName>
        <fullName evidence="9">Oligopeptide ABC transporter permease</fullName>
    </submittedName>
</protein>
<feature type="transmembrane region" description="Helical" evidence="7">
    <location>
        <begin position="263"/>
        <end position="286"/>
    </location>
</feature>
<organism evidence="9 10">
    <name type="scientific">Deinococcus oregonensis</name>
    <dbReference type="NCBI Taxonomy" id="1805970"/>
    <lineage>
        <taxon>Bacteria</taxon>
        <taxon>Thermotogati</taxon>
        <taxon>Deinococcota</taxon>
        <taxon>Deinococci</taxon>
        <taxon>Deinococcales</taxon>
        <taxon>Deinococcaceae</taxon>
        <taxon>Deinococcus</taxon>
    </lineage>
</organism>
<name>A0ABV6AV35_9DEIO</name>
<dbReference type="Proteomes" id="UP001589733">
    <property type="component" value="Unassembled WGS sequence"/>
</dbReference>
<keyword evidence="5 7" id="KW-1133">Transmembrane helix</keyword>
<dbReference type="InterPro" id="IPR053523">
    <property type="entry name" value="Oligopeptide_permease_AppC"/>
</dbReference>
<dbReference type="PROSITE" id="PS50928">
    <property type="entry name" value="ABC_TM1"/>
    <property type="match status" value="1"/>
</dbReference>
<evidence type="ECO:0000259" key="8">
    <source>
        <dbReference type="PROSITE" id="PS50928"/>
    </source>
</evidence>